<dbReference type="PANTHER" id="PTHR31691">
    <property type="entry name" value="ROTATIN"/>
    <property type="match status" value="1"/>
</dbReference>
<dbReference type="OrthoDB" id="9903449at2759"/>
<sequence length="116" mass="12741">MTIENCVCPAGQVVECLVQPSLTLLRKVLCADPVLRVSLSQQTSLLTLLFRGLTGRRAAASDGPCAVRWLSGVRGDIKMHAVVKKLCLVDKIIEYLSECVGQDGEVRHIFTDCCFY</sequence>
<dbReference type="PANTHER" id="PTHR31691:SF1">
    <property type="entry name" value="ROTATIN"/>
    <property type="match status" value="1"/>
</dbReference>
<dbReference type="AlphaFoldDB" id="A0A212C6Y2"/>
<accession>A0A212C6Y2</accession>
<evidence type="ECO:0000313" key="1">
    <source>
        <dbReference type="EMBL" id="OWK01712.1"/>
    </source>
</evidence>
<keyword evidence="2" id="KW-1185">Reference proteome</keyword>
<dbReference type="GO" id="GO:0005814">
    <property type="term" value="C:centriole"/>
    <property type="evidence" value="ECO:0007669"/>
    <property type="project" value="TreeGrafter"/>
</dbReference>
<dbReference type="Proteomes" id="UP000242450">
    <property type="component" value="Chromosome 27"/>
</dbReference>
<dbReference type="GO" id="GO:0005813">
    <property type="term" value="C:centrosome"/>
    <property type="evidence" value="ECO:0007669"/>
    <property type="project" value="InterPro"/>
</dbReference>
<comment type="caution">
    <text evidence="1">The sequence shown here is derived from an EMBL/GenBank/DDBJ whole genome shotgun (WGS) entry which is preliminary data.</text>
</comment>
<organism evidence="1 2">
    <name type="scientific">Cervus elaphus hippelaphus</name>
    <name type="common">European red deer</name>
    <dbReference type="NCBI Taxonomy" id="46360"/>
    <lineage>
        <taxon>Eukaryota</taxon>
        <taxon>Metazoa</taxon>
        <taxon>Chordata</taxon>
        <taxon>Craniata</taxon>
        <taxon>Vertebrata</taxon>
        <taxon>Euteleostomi</taxon>
        <taxon>Mammalia</taxon>
        <taxon>Eutheria</taxon>
        <taxon>Laurasiatheria</taxon>
        <taxon>Artiodactyla</taxon>
        <taxon>Ruminantia</taxon>
        <taxon>Pecora</taxon>
        <taxon>Cervidae</taxon>
        <taxon>Cervinae</taxon>
        <taxon>Cervus</taxon>
    </lineage>
</organism>
<dbReference type="GO" id="GO:0007099">
    <property type="term" value="P:centriole replication"/>
    <property type="evidence" value="ECO:0007669"/>
    <property type="project" value="TreeGrafter"/>
</dbReference>
<dbReference type="GO" id="GO:0032053">
    <property type="term" value="P:ciliary basal body organization"/>
    <property type="evidence" value="ECO:0007669"/>
    <property type="project" value="TreeGrafter"/>
</dbReference>
<gene>
    <name evidence="1" type="ORF">Celaphus_00017581</name>
</gene>
<protein>
    <submittedName>
        <fullName evidence="1">RTTN</fullName>
    </submittedName>
</protein>
<reference evidence="1 2" key="1">
    <citation type="journal article" date="2018" name="Mol. Genet. Genomics">
        <title>The red deer Cervus elaphus genome CerEla1.0: sequencing, annotating, genes, and chromosomes.</title>
        <authorList>
            <person name="Bana N.A."/>
            <person name="Nyiri A."/>
            <person name="Nagy J."/>
            <person name="Frank K."/>
            <person name="Nagy T."/>
            <person name="Steger V."/>
            <person name="Schiller M."/>
            <person name="Lakatos P."/>
            <person name="Sugar L."/>
            <person name="Horn P."/>
            <person name="Barta E."/>
            <person name="Orosz L."/>
        </authorList>
    </citation>
    <scope>NUCLEOTIDE SEQUENCE [LARGE SCALE GENOMIC DNA]</scope>
    <source>
        <strain evidence="1">Hungarian</strain>
    </source>
</reference>
<evidence type="ECO:0000313" key="2">
    <source>
        <dbReference type="Proteomes" id="UP000242450"/>
    </source>
</evidence>
<name>A0A212C6Y2_CEREH</name>
<dbReference type="GO" id="GO:0010457">
    <property type="term" value="P:centriole-centriole cohesion"/>
    <property type="evidence" value="ECO:0007669"/>
    <property type="project" value="TreeGrafter"/>
</dbReference>
<dbReference type="GO" id="GO:0036064">
    <property type="term" value="C:ciliary basal body"/>
    <property type="evidence" value="ECO:0007669"/>
    <property type="project" value="InterPro"/>
</dbReference>
<proteinExistence type="predicted"/>
<dbReference type="EMBL" id="MKHE01000027">
    <property type="protein sequence ID" value="OWK01712.1"/>
    <property type="molecule type" value="Genomic_DNA"/>
</dbReference>
<dbReference type="InterPro" id="IPR030791">
    <property type="entry name" value="Rotatin"/>
</dbReference>